<dbReference type="PROSITE" id="PS50931">
    <property type="entry name" value="HTH_LYSR"/>
    <property type="match status" value="1"/>
</dbReference>
<dbReference type="PANTHER" id="PTHR30346">
    <property type="entry name" value="TRANSCRIPTIONAL DUAL REGULATOR HCAR-RELATED"/>
    <property type="match status" value="1"/>
</dbReference>
<name>A0A9P3T5T7_KLUIN</name>
<dbReference type="GO" id="GO:0003677">
    <property type="term" value="F:DNA binding"/>
    <property type="evidence" value="ECO:0007669"/>
    <property type="project" value="UniProtKB-KW"/>
</dbReference>
<reference evidence="6" key="1">
    <citation type="journal article" date="2018" name="Genome Biol.">
        <title>SKESA: strategic k-mer extension for scrupulous assemblies.</title>
        <authorList>
            <person name="Souvorov A."/>
            <person name="Agarwala R."/>
            <person name="Lipman D.J."/>
        </authorList>
    </citation>
    <scope>NUCLEOTIDE SEQUENCE</scope>
    <source>
        <strain evidence="6">CAVp300</strain>
    </source>
</reference>
<dbReference type="Pfam" id="PF00126">
    <property type="entry name" value="HTH_1"/>
    <property type="match status" value="1"/>
</dbReference>
<dbReference type="RefSeq" id="WP_047370617.1">
    <property type="nucleotide sequence ID" value="NZ_CABMNU010000005.1"/>
</dbReference>
<proteinExistence type="inferred from homology"/>
<evidence type="ECO:0000256" key="1">
    <source>
        <dbReference type="ARBA" id="ARBA00009437"/>
    </source>
</evidence>
<gene>
    <name evidence="6" type="ORF">I8531_001774</name>
</gene>
<dbReference type="Proteomes" id="UP000867740">
    <property type="component" value="Unassembled WGS sequence"/>
</dbReference>
<dbReference type="PRINTS" id="PR00039">
    <property type="entry name" value="HTHLYSR"/>
</dbReference>
<protein>
    <submittedName>
        <fullName evidence="6">LysR family transcriptional regulator</fullName>
    </submittedName>
</protein>
<dbReference type="EMBL" id="DACSUM010000011">
    <property type="protein sequence ID" value="HAT3581487.1"/>
    <property type="molecule type" value="Genomic_DNA"/>
</dbReference>
<keyword evidence="2" id="KW-0805">Transcription regulation</keyword>
<reference evidence="6" key="2">
    <citation type="submission" date="2020-10" db="EMBL/GenBank/DDBJ databases">
        <authorList>
            <consortium name="NCBI Pathogen Detection Project"/>
        </authorList>
    </citation>
    <scope>NUCLEOTIDE SEQUENCE</scope>
    <source>
        <strain evidence="6">CAVp300</strain>
    </source>
</reference>
<dbReference type="Pfam" id="PF03466">
    <property type="entry name" value="LysR_substrate"/>
    <property type="match status" value="1"/>
</dbReference>
<evidence type="ECO:0000313" key="7">
    <source>
        <dbReference type="Proteomes" id="UP000867740"/>
    </source>
</evidence>
<dbReference type="Gene3D" id="3.40.190.10">
    <property type="entry name" value="Periplasmic binding protein-like II"/>
    <property type="match status" value="2"/>
</dbReference>
<evidence type="ECO:0000256" key="4">
    <source>
        <dbReference type="ARBA" id="ARBA00023163"/>
    </source>
</evidence>
<dbReference type="InterPro" id="IPR036390">
    <property type="entry name" value="WH_DNA-bd_sf"/>
</dbReference>
<dbReference type="FunFam" id="1.10.10.10:FF:000001">
    <property type="entry name" value="LysR family transcriptional regulator"/>
    <property type="match status" value="1"/>
</dbReference>
<dbReference type="InterPro" id="IPR036388">
    <property type="entry name" value="WH-like_DNA-bd_sf"/>
</dbReference>
<evidence type="ECO:0000256" key="3">
    <source>
        <dbReference type="ARBA" id="ARBA00023125"/>
    </source>
</evidence>
<dbReference type="SUPFAM" id="SSF46785">
    <property type="entry name" value="Winged helix' DNA-binding domain"/>
    <property type="match status" value="1"/>
</dbReference>
<evidence type="ECO:0000259" key="5">
    <source>
        <dbReference type="PROSITE" id="PS50931"/>
    </source>
</evidence>
<dbReference type="PANTHER" id="PTHR30346:SF30">
    <property type="entry name" value="SMALL NEUTRAL PROTEASE REGULATORY PROTEIN"/>
    <property type="match status" value="1"/>
</dbReference>
<dbReference type="GO" id="GO:0003700">
    <property type="term" value="F:DNA-binding transcription factor activity"/>
    <property type="evidence" value="ECO:0007669"/>
    <property type="project" value="InterPro"/>
</dbReference>
<keyword evidence="4" id="KW-0804">Transcription</keyword>
<evidence type="ECO:0000313" key="6">
    <source>
        <dbReference type="EMBL" id="HAT3581487.1"/>
    </source>
</evidence>
<sequence>MELRYLRYFVAVARERHFTKAAKALGMSQPPLSQQIKRLEEEVGTPLFRRLTRGVELTEAGKAFYEDACEILALSDIAVEKVRGIARGLNGNLSIGIASSDAFHPMIFTLIRHFQLQNMAVKIHQREANMSSLTTMLAEGELDIAFVRLPCESSKAFELKILDREPMVVVLHCDHPLAERGALTLEQLQDTPLVLFPQEIAPCLYDRVYPCCARSGIDMEHARQCSQLSSSVSMVSAGSGFALVPQSMVVISPPNVTHHPLISPKLYTDIALCWRRFERSRTVKRFLSMLNEDPLSWKAT</sequence>
<accession>A0A9P3T5T7</accession>
<comment type="caution">
    <text evidence="6">The sequence shown here is derived from an EMBL/GenBank/DDBJ whole genome shotgun (WGS) entry which is preliminary data.</text>
</comment>
<dbReference type="Gene3D" id="1.10.10.10">
    <property type="entry name" value="Winged helix-like DNA-binding domain superfamily/Winged helix DNA-binding domain"/>
    <property type="match status" value="1"/>
</dbReference>
<organism evidence="6 7">
    <name type="scientific">Kluyvera intermedia</name>
    <name type="common">Enterobacter intermedius</name>
    <dbReference type="NCBI Taxonomy" id="61648"/>
    <lineage>
        <taxon>Bacteria</taxon>
        <taxon>Pseudomonadati</taxon>
        <taxon>Pseudomonadota</taxon>
        <taxon>Gammaproteobacteria</taxon>
        <taxon>Enterobacterales</taxon>
        <taxon>Enterobacteriaceae</taxon>
        <taxon>Kluyvera</taxon>
    </lineage>
</organism>
<dbReference type="AlphaFoldDB" id="A0A9P3T5T7"/>
<feature type="domain" description="HTH lysR-type" evidence="5">
    <location>
        <begin position="1"/>
        <end position="58"/>
    </location>
</feature>
<keyword evidence="3" id="KW-0238">DNA-binding</keyword>
<comment type="similarity">
    <text evidence="1">Belongs to the LysR transcriptional regulatory family.</text>
</comment>
<dbReference type="InterPro" id="IPR005119">
    <property type="entry name" value="LysR_subst-bd"/>
</dbReference>
<dbReference type="GO" id="GO:0032993">
    <property type="term" value="C:protein-DNA complex"/>
    <property type="evidence" value="ECO:0007669"/>
    <property type="project" value="TreeGrafter"/>
</dbReference>
<dbReference type="InterPro" id="IPR000847">
    <property type="entry name" value="LysR_HTH_N"/>
</dbReference>
<dbReference type="SUPFAM" id="SSF53850">
    <property type="entry name" value="Periplasmic binding protein-like II"/>
    <property type="match status" value="1"/>
</dbReference>
<evidence type="ECO:0000256" key="2">
    <source>
        <dbReference type="ARBA" id="ARBA00023015"/>
    </source>
</evidence>